<dbReference type="PANTHER" id="PTHR33797">
    <property type="entry name" value="ORGANIC HYDROPEROXIDE RESISTANCE PROTEIN-LIKE"/>
    <property type="match status" value="1"/>
</dbReference>
<dbReference type="PANTHER" id="PTHR33797:SF2">
    <property type="entry name" value="ORGANIC HYDROPEROXIDE RESISTANCE PROTEIN-LIKE"/>
    <property type="match status" value="1"/>
</dbReference>
<evidence type="ECO:0000313" key="4">
    <source>
        <dbReference type="Proteomes" id="UP000198815"/>
    </source>
</evidence>
<name>A0A1H9PSI0_9ACTN</name>
<dbReference type="InterPro" id="IPR003718">
    <property type="entry name" value="OsmC/Ohr_fam"/>
</dbReference>
<protein>
    <submittedName>
        <fullName evidence="3">Peroxiredoxin, Ohr subfamily</fullName>
    </submittedName>
</protein>
<dbReference type="RefSeq" id="WP_091966777.1">
    <property type="nucleotide sequence ID" value="NZ_FOGZ01000001.1"/>
</dbReference>
<reference evidence="3 4" key="1">
    <citation type="submission" date="2016-10" db="EMBL/GenBank/DDBJ databases">
        <authorList>
            <person name="de Groot N.N."/>
        </authorList>
    </citation>
    <scope>NUCLEOTIDE SEQUENCE [LARGE SCALE GENOMIC DNA]</scope>
    <source>
        <strain evidence="3 4">DSM 16859</strain>
    </source>
</reference>
<evidence type="ECO:0000313" key="3">
    <source>
        <dbReference type="EMBL" id="SER50755.1"/>
    </source>
</evidence>
<dbReference type="OrthoDB" id="9797508at2"/>
<dbReference type="EMBL" id="FOGZ01000001">
    <property type="protein sequence ID" value="SER50755.1"/>
    <property type="molecule type" value="Genomic_DNA"/>
</dbReference>
<evidence type="ECO:0000256" key="1">
    <source>
        <dbReference type="ARBA" id="ARBA00007378"/>
    </source>
</evidence>
<dbReference type="GO" id="GO:0006979">
    <property type="term" value="P:response to oxidative stress"/>
    <property type="evidence" value="ECO:0007669"/>
    <property type="project" value="InterPro"/>
</dbReference>
<gene>
    <name evidence="3" type="ORF">SAMN05443377_101218</name>
</gene>
<dbReference type="InterPro" id="IPR015946">
    <property type="entry name" value="KH_dom-like_a/b"/>
</dbReference>
<dbReference type="SUPFAM" id="SSF82784">
    <property type="entry name" value="OsmC-like"/>
    <property type="match status" value="1"/>
</dbReference>
<proteinExistence type="inferred from homology"/>
<dbReference type="InterPro" id="IPR036102">
    <property type="entry name" value="OsmC/Ohrsf"/>
</dbReference>
<comment type="similarity">
    <text evidence="1">Belongs to the OsmC/Ohr family.</text>
</comment>
<dbReference type="STRING" id="64702.SAMN05443377_101218"/>
<organism evidence="3 4">
    <name type="scientific">Propionibacterium cyclohexanicum</name>
    <dbReference type="NCBI Taxonomy" id="64702"/>
    <lineage>
        <taxon>Bacteria</taxon>
        <taxon>Bacillati</taxon>
        <taxon>Actinomycetota</taxon>
        <taxon>Actinomycetes</taxon>
        <taxon>Propionibacteriales</taxon>
        <taxon>Propionibacteriaceae</taxon>
        <taxon>Propionibacterium</taxon>
    </lineage>
</organism>
<feature type="region of interest" description="Disordered" evidence="2">
    <location>
        <begin position="35"/>
        <end position="55"/>
    </location>
</feature>
<dbReference type="Pfam" id="PF02566">
    <property type="entry name" value="OsmC"/>
    <property type="match status" value="1"/>
</dbReference>
<dbReference type="InterPro" id="IPR019953">
    <property type="entry name" value="OHR"/>
</dbReference>
<dbReference type="Gene3D" id="3.30.300.20">
    <property type="match status" value="1"/>
</dbReference>
<evidence type="ECO:0000256" key="2">
    <source>
        <dbReference type="SAM" id="MobiDB-lite"/>
    </source>
</evidence>
<dbReference type="Proteomes" id="UP000198815">
    <property type="component" value="Unassembled WGS sequence"/>
</dbReference>
<keyword evidence="4" id="KW-1185">Reference proteome</keyword>
<sequence length="150" mass="16359">MDTAASLPDRCAAVEDPPLYRAVVVNTGGIAGRVEETETGTRVPTGAPGHPEAGANPEQFLAMAWSTCLNATVISVLERNHVDATSRVRVEVELHREPNGQYFFTPTAYVAIEGLDRDRAQRFVAMAHRRCPVSKLLAGDRGVRVLLEDY</sequence>
<accession>A0A1H9PSI0</accession>
<dbReference type="AlphaFoldDB" id="A0A1H9PSI0"/>